<sequence>MSAPTVINEEYDIVIAGGGTAACVVAGRLAAADANLRILLLEAGPTTYNEPAHTQPLNFLSHLAPGSRTSRAYVTQPSTALGGRTTIVPTGQCLGGGGSINFMMYTRPSASDYDDWETVYRNPGWGSKDLIPLLRKIETYQVPGGGPTHGTDGPLAVSAGGFITDLAEQFLQVARTFDPDHAQKPDDTDPNDLETINVYTRWPKWINSETGTRSDVPHNMIYPLKDTRPNLHFLTGVHVKHVTFDDENRATGVAYVLNPLLHPDGLRDTRTVRGTKLVLVSAGTFGSPGILERSGIGAKDVLERVGVNQRVDLPGVGEDYQDHNVLFIKYFAADEAQSLAAIFRNEEGAIDAAAVHFGKTRKEICTHNSIDAGIKWRPTPSEVAELGPEFQEYWDSYFANAADKPVLWMGISSAFVGDPTVVPPRKYYTMGIYTEYPLAHGRVHVTHADDVSAPPDFVPNYFESQADVRPLTWAYKFTREIARRMPHFRGEPPVLHPAFDTGRPASVVAHAEGPVPLDAPRIVYSEEDERAVEDFLGTCAMKPREQGGVVDSKLNVYGVRGLKVADLSVGPGNVSANTYGTALVIGEKAAVIIAEELGIKGVI</sequence>
<dbReference type="PROSITE" id="PS00624">
    <property type="entry name" value="GMC_OXRED_2"/>
    <property type="match status" value="1"/>
</dbReference>
<dbReference type="GO" id="GO:0050660">
    <property type="term" value="F:flavin adenine dinucleotide binding"/>
    <property type="evidence" value="ECO:0007669"/>
    <property type="project" value="InterPro"/>
</dbReference>
<dbReference type="InterPro" id="IPR012132">
    <property type="entry name" value="GMC_OxRdtase"/>
</dbReference>
<evidence type="ECO:0000259" key="4">
    <source>
        <dbReference type="PROSITE" id="PS00624"/>
    </source>
</evidence>
<evidence type="ECO:0000313" key="5">
    <source>
        <dbReference type="EMBL" id="KAH8989700.1"/>
    </source>
</evidence>
<dbReference type="SUPFAM" id="SSF54373">
    <property type="entry name" value="FAD-linked reductases, C-terminal domain"/>
    <property type="match status" value="1"/>
</dbReference>
<dbReference type="InterPro" id="IPR000172">
    <property type="entry name" value="GMC_OxRdtase_N"/>
</dbReference>
<dbReference type="Gene3D" id="3.30.560.10">
    <property type="entry name" value="Glucose Oxidase, domain 3"/>
    <property type="match status" value="1"/>
</dbReference>
<accession>A0AAD4LG20</accession>
<dbReference type="InterPro" id="IPR036188">
    <property type="entry name" value="FAD/NAD-bd_sf"/>
</dbReference>
<protein>
    <submittedName>
        <fullName evidence="5">Alcohol oxidase-like protein</fullName>
    </submittedName>
</protein>
<feature type="binding site" evidence="3">
    <location>
        <position position="239"/>
    </location>
    <ligand>
        <name>FAD</name>
        <dbReference type="ChEBI" id="CHEBI:57692"/>
    </ligand>
</feature>
<comment type="cofactor">
    <cofactor evidence="1 3">
        <name>FAD</name>
        <dbReference type="ChEBI" id="CHEBI:57692"/>
    </cofactor>
</comment>
<dbReference type="Pfam" id="PF05199">
    <property type="entry name" value="GMC_oxred_C"/>
    <property type="match status" value="1"/>
</dbReference>
<name>A0AAD4LG20_9AGAM</name>
<dbReference type="GO" id="GO:0016614">
    <property type="term" value="F:oxidoreductase activity, acting on CH-OH group of donors"/>
    <property type="evidence" value="ECO:0007669"/>
    <property type="project" value="InterPro"/>
</dbReference>
<evidence type="ECO:0000256" key="1">
    <source>
        <dbReference type="ARBA" id="ARBA00001974"/>
    </source>
</evidence>
<dbReference type="InterPro" id="IPR007867">
    <property type="entry name" value="GMC_OxRtase_C"/>
</dbReference>
<dbReference type="PIRSF" id="PIRSF000137">
    <property type="entry name" value="Alcohol_oxidase"/>
    <property type="match status" value="1"/>
</dbReference>
<evidence type="ECO:0000313" key="6">
    <source>
        <dbReference type="Proteomes" id="UP001201163"/>
    </source>
</evidence>
<gene>
    <name evidence="5" type="ORF">EDB92DRAFT_1947147</name>
</gene>
<dbReference type="PANTHER" id="PTHR11552:SF78">
    <property type="entry name" value="GLUCOSE-METHANOL-CHOLINE OXIDOREDUCTASE N-TERMINAL DOMAIN-CONTAINING PROTEIN"/>
    <property type="match status" value="1"/>
</dbReference>
<dbReference type="SUPFAM" id="SSF51905">
    <property type="entry name" value="FAD/NAD(P)-binding domain"/>
    <property type="match status" value="1"/>
</dbReference>
<dbReference type="PANTHER" id="PTHR11552">
    <property type="entry name" value="GLUCOSE-METHANOL-CHOLINE GMC OXIDOREDUCTASE"/>
    <property type="match status" value="1"/>
</dbReference>
<dbReference type="AlphaFoldDB" id="A0AAD4LG20"/>
<comment type="caution">
    <text evidence="5">The sequence shown here is derived from an EMBL/GenBank/DDBJ whole genome shotgun (WGS) entry which is preliminary data.</text>
</comment>
<comment type="similarity">
    <text evidence="2">Belongs to the GMC oxidoreductase family.</text>
</comment>
<dbReference type="Proteomes" id="UP001201163">
    <property type="component" value="Unassembled WGS sequence"/>
</dbReference>
<proteinExistence type="inferred from homology"/>
<reference evidence="5" key="1">
    <citation type="submission" date="2022-01" db="EMBL/GenBank/DDBJ databases">
        <title>Comparative genomics reveals a dynamic genome evolution in the ectomycorrhizal milk-cap (Lactarius) mushrooms.</title>
        <authorList>
            <consortium name="DOE Joint Genome Institute"/>
            <person name="Lebreton A."/>
            <person name="Tang N."/>
            <person name="Kuo A."/>
            <person name="LaButti K."/>
            <person name="Drula E."/>
            <person name="Barry K."/>
            <person name="Clum A."/>
            <person name="Lipzen A."/>
            <person name="Mousain D."/>
            <person name="Ng V."/>
            <person name="Wang R."/>
            <person name="Wang X."/>
            <person name="Dai Y."/>
            <person name="Henrissat B."/>
            <person name="Grigoriev I.V."/>
            <person name="Guerin-Laguette A."/>
            <person name="Yu F."/>
            <person name="Martin F.M."/>
        </authorList>
    </citation>
    <scope>NUCLEOTIDE SEQUENCE</scope>
    <source>
        <strain evidence="5">QP</strain>
    </source>
</reference>
<evidence type="ECO:0000256" key="2">
    <source>
        <dbReference type="ARBA" id="ARBA00010790"/>
    </source>
</evidence>
<keyword evidence="6" id="KW-1185">Reference proteome</keyword>
<keyword evidence="3" id="KW-0285">Flavoprotein</keyword>
<dbReference type="EMBL" id="JAKELL010000035">
    <property type="protein sequence ID" value="KAH8989700.1"/>
    <property type="molecule type" value="Genomic_DNA"/>
</dbReference>
<evidence type="ECO:0000256" key="3">
    <source>
        <dbReference type="PIRSR" id="PIRSR000137-2"/>
    </source>
</evidence>
<organism evidence="5 6">
    <name type="scientific">Lactarius akahatsu</name>
    <dbReference type="NCBI Taxonomy" id="416441"/>
    <lineage>
        <taxon>Eukaryota</taxon>
        <taxon>Fungi</taxon>
        <taxon>Dikarya</taxon>
        <taxon>Basidiomycota</taxon>
        <taxon>Agaricomycotina</taxon>
        <taxon>Agaricomycetes</taxon>
        <taxon>Russulales</taxon>
        <taxon>Russulaceae</taxon>
        <taxon>Lactarius</taxon>
    </lineage>
</organism>
<dbReference type="Gene3D" id="3.50.50.60">
    <property type="entry name" value="FAD/NAD(P)-binding domain"/>
    <property type="match status" value="1"/>
</dbReference>
<feature type="domain" description="Glucose-methanol-choline oxidoreductase N-terminal" evidence="4">
    <location>
        <begin position="283"/>
        <end position="297"/>
    </location>
</feature>
<dbReference type="Pfam" id="PF00732">
    <property type="entry name" value="GMC_oxred_N"/>
    <property type="match status" value="1"/>
</dbReference>
<keyword evidence="3" id="KW-0274">FAD</keyword>